<feature type="transmembrane region" description="Helical" evidence="6">
    <location>
        <begin position="167"/>
        <end position="189"/>
    </location>
</feature>
<accession>A0A5B8I8V5</accession>
<dbReference type="SUPFAM" id="SSF103481">
    <property type="entry name" value="Multidrug resistance efflux transporter EmrE"/>
    <property type="match status" value="2"/>
</dbReference>
<dbReference type="Pfam" id="PF00892">
    <property type="entry name" value="EamA"/>
    <property type="match status" value="2"/>
</dbReference>
<dbReference type="InterPro" id="IPR000620">
    <property type="entry name" value="EamA_dom"/>
</dbReference>
<name>A0A5B8I8V5_9RHOB</name>
<evidence type="ECO:0000313" key="8">
    <source>
        <dbReference type="EMBL" id="QDY70249.1"/>
    </source>
</evidence>
<keyword evidence="3 6" id="KW-0812">Transmembrane</keyword>
<feature type="transmembrane region" description="Helical" evidence="6">
    <location>
        <begin position="249"/>
        <end position="267"/>
    </location>
</feature>
<comment type="similarity">
    <text evidence="2">Belongs to the drug/metabolite transporter (DMT) superfamily. 10 TMS drug/metabolite exporter (DME) (TC 2.A.7.3) family.</text>
</comment>
<dbReference type="EMBL" id="CP042261">
    <property type="protein sequence ID" value="QDY70249.1"/>
    <property type="molecule type" value="Genomic_DNA"/>
</dbReference>
<feature type="domain" description="EamA" evidence="7">
    <location>
        <begin position="137"/>
        <end position="266"/>
    </location>
</feature>
<evidence type="ECO:0000256" key="1">
    <source>
        <dbReference type="ARBA" id="ARBA00004141"/>
    </source>
</evidence>
<feature type="transmembrane region" description="Helical" evidence="6">
    <location>
        <begin position="112"/>
        <end position="131"/>
    </location>
</feature>
<organism evidence="8 9">
    <name type="scientific">Qingshengfaniella alkalisoli</name>
    <dbReference type="NCBI Taxonomy" id="2599296"/>
    <lineage>
        <taxon>Bacteria</taxon>
        <taxon>Pseudomonadati</taxon>
        <taxon>Pseudomonadota</taxon>
        <taxon>Alphaproteobacteria</taxon>
        <taxon>Rhodobacterales</taxon>
        <taxon>Paracoccaceae</taxon>
        <taxon>Qingshengfaniella</taxon>
    </lineage>
</organism>
<evidence type="ECO:0000256" key="2">
    <source>
        <dbReference type="ARBA" id="ARBA00009853"/>
    </source>
</evidence>
<evidence type="ECO:0000256" key="6">
    <source>
        <dbReference type="SAM" id="Phobius"/>
    </source>
</evidence>
<gene>
    <name evidence="8" type="ORF">FPZ52_05475</name>
</gene>
<protein>
    <submittedName>
        <fullName evidence="8">DMT family transporter</fullName>
    </submittedName>
</protein>
<reference evidence="8 9" key="1">
    <citation type="submission" date="2019-07" db="EMBL/GenBank/DDBJ databases">
        <title>Litoreibacter alkalisoli sp. nov., isolated from saline-alkaline soil.</title>
        <authorList>
            <person name="Wang S."/>
            <person name="Xu L."/>
            <person name="Xing Y.-T."/>
            <person name="Sun J.-Q."/>
        </authorList>
    </citation>
    <scope>NUCLEOTIDE SEQUENCE [LARGE SCALE GENOMIC DNA]</scope>
    <source>
        <strain evidence="8 9">LN3S51</strain>
    </source>
</reference>
<sequence>MVVTGLMFVGVQATVKAIGDAVPPAEASFLRYFLGLVFLIPMARSLRSARVSKGDWGRFAARGFVQAVGVILWFFAMTQISLAEITAINYLSPIYVTIGAALFLGETLAMRRIVAVMVALLGALIILRPGVREIGAGHLAMLGTSLCFGISYLMAKSLSSRNGPEVVVAMLSVFATIALAPFAVMNWVTPTFGQLAALLLVAAFATGGHYTMTLAFRAAPVSVTQPAAFLQLVWSVILGLLMFDEAIDPWVVLGGVVIVAAISFISWREARSARRSVTPSPLQTKS</sequence>
<dbReference type="PANTHER" id="PTHR22911">
    <property type="entry name" value="ACYL-MALONYL CONDENSING ENZYME-RELATED"/>
    <property type="match status" value="1"/>
</dbReference>
<feature type="transmembrane region" description="Helical" evidence="6">
    <location>
        <begin position="137"/>
        <end position="155"/>
    </location>
</feature>
<dbReference type="InterPro" id="IPR037185">
    <property type="entry name" value="EmrE-like"/>
</dbReference>
<dbReference type="Proteomes" id="UP000318483">
    <property type="component" value="Chromosome"/>
</dbReference>
<feature type="transmembrane region" description="Helical" evidence="6">
    <location>
        <begin position="227"/>
        <end position="243"/>
    </location>
</feature>
<feature type="transmembrane region" description="Helical" evidence="6">
    <location>
        <begin position="87"/>
        <end position="105"/>
    </location>
</feature>
<evidence type="ECO:0000259" key="7">
    <source>
        <dbReference type="Pfam" id="PF00892"/>
    </source>
</evidence>
<evidence type="ECO:0000313" key="9">
    <source>
        <dbReference type="Proteomes" id="UP000318483"/>
    </source>
</evidence>
<proteinExistence type="inferred from homology"/>
<feature type="transmembrane region" description="Helical" evidence="6">
    <location>
        <begin position="195"/>
        <end position="215"/>
    </location>
</feature>
<evidence type="ECO:0000256" key="5">
    <source>
        <dbReference type="ARBA" id="ARBA00023136"/>
    </source>
</evidence>
<feature type="transmembrane region" description="Helical" evidence="6">
    <location>
        <begin position="59"/>
        <end position="81"/>
    </location>
</feature>
<dbReference type="KEGG" id="lit:FPZ52_05475"/>
<dbReference type="PANTHER" id="PTHR22911:SF6">
    <property type="entry name" value="SOLUTE CARRIER FAMILY 35 MEMBER G1"/>
    <property type="match status" value="1"/>
</dbReference>
<feature type="domain" description="EamA" evidence="7">
    <location>
        <begin position="4"/>
        <end position="127"/>
    </location>
</feature>
<dbReference type="AlphaFoldDB" id="A0A5B8I8V5"/>
<keyword evidence="5 6" id="KW-0472">Membrane</keyword>
<keyword evidence="9" id="KW-1185">Reference proteome</keyword>
<dbReference type="OrthoDB" id="7374604at2"/>
<comment type="subcellular location">
    <subcellularLocation>
        <location evidence="1">Membrane</location>
        <topology evidence="1">Multi-pass membrane protein</topology>
    </subcellularLocation>
</comment>
<evidence type="ECO:0000256" key="4">
    <source>
        <dbReference type="ARBA" id="ARBA00022989"/>
    </source>
</evidence>
<dbReference type="Gene3D" id="1.10.3730.20">
    <property type="match status" value="1"/>
</dbReference>
<keyword evidence="4 6" id="KW-1133">Transmembrane helix</keyword>
<evidence type="ECO:0000256" key="3">
    <source>
        <dbReference type="ARBA" id="ARBA00022692"/>
    </source>
</evidence>
<dbReference type="GO" id="GO:0016020">
    <property type="term" value="C:membrane"/>
    <property type="evidence" value="ECO:0007669"/>
    <property type="project" value="UniProtKB-SubCell"/>
</dbReference>
<feature type="transmembrane region" description="Helical" evidence="6">
    <location>
        <begin position="29"/>
        <end position="47"/>
    </location>
</feature>